<evidence type="ECO:0000256" key="1">
    <source>
        <dbReference type="SAM" id="MobiDB-lite"/>
    </source>
</evidence>
<protein>
    <submittedName>
        <fullName evidence="2">Uncharacterized protein</fullName>
    </submittedName>
</protein>
<evidence type="ECO:0000313" key="3">
    <source>
        <dbReference type="Proteomes" id="UP000265520"/>
    </source>
</evidence>
<evidence type="ECO:0000313" key="2">
    <source>
        <dbReference type="EMBL" id="MCI70124.1"/>
    </source>
</evidence>
<organism evidence="2 3">
    <name type="scientific">Trifolium medium</name>
    <dbReference type="NCBI Taxonomy" id="97028"/>
    <lineage>
        <taxon>Eukaryota</taxon>
        <taxon>Viridiplantae</taxon>
        <taxon>Streptophyta</taxon>
        <taxon>Embryophyta</taxon>
        <taxon>Tracheophyta</taxon>
        <taxon>Spermatophyta</taxon>
        <taxon>Magnoliopsida</taxon>
        <taxon>eudicotyledons</taxon>
        <taxon>Gunneridae</taxon>
        <taxon>Pentapetalae</taxon>
        <taxon>rosids</taxon>
        <taxon>fabids</taxon>
        <taxon>Fabales</taxon>
        <taxon>Fabaceae</taxon>
        <taxon>Papilionoideae</taxon>
        <taxon>50 kb inversion clade</taxon>
        <taxon>NPAAA clade</taxon>
        <taxon>Hologalegina</taxon>
        <taxon>IRL clade</taxon>
        <taxon>Trifolieae</taxon>
        <taxon>Trifolium</taxon>
    </lineage>
</organism>
<name>A0A392UBQ8_9FABA</name>
<feature type="region of interest" description="Disordered" evidence="1">
    <location>
        <begin position="35"/>
        <end position="66"/>
    </location>
</feature>
<accession>A0A392UBQ8</accession>
<sequence>MTSAVKPMTSAVKPMTFDAAVKLVNSTVGDALSVESSASARPCGQRKKSVAKRVSPQHEDKEVGDENAPIKLLKRAVKIE</sequence>
<dbReference type="EMBL" id="LXQA010769224">
    <property type="protein sequence ID" value="MCI70124.1"/>
    <property type="molecule type" value="Genomic_DNA"/>
</dbReference>
<reference evidence="2 3" key="1">
    <citation type="journal article" date="2018" name="Front. Plant Sci.">
        <title>Red Clover (Trifolium pratense) and Zigzag Clover (T. medium) - A Picture of Genomic Similarities and Differences.</title>
        <authorList>
            <person name="Dluhosova J."/>
            <person name="Istvanek J."/>
            <person name="Nedelnik J."/>
            <person name="Repkova J."/>
        </authorList>
    </citation>
    <scope>NUCLEOTIDE SEQUENCE [LARGE SCALE GENOMIC DNA]</scope>
    <source>
        <strain evidence="3">cv. 10/8</strain>
        <tissue evidence="2">Leaf</tissue>
    </source>
</reference>
<dbReference type="AlphaFoldDB" id="A0A392UBQ8"/>
<dbReference type="Proteomes" id="UP000265520">
    <property type="component" value="Unassembled WGS sequence"/>
</dbReference>
<comment type="caution">
    <text evidence="2">The sequence shown here is derived from an EMBL/GenBank/DDBJ whole genome shotgun (WGS) entry which is preliminary data.</text>
</comment>
<keyword evidence="3" id="KW-1185">Reference proteome</keyword>
<feature type="non-terminal residue" evidence="2">
    <location>
        <position position="80"/>
    </location>
</feature>
<proteinExistence type="predicted"/>